<dbReference type="OrthoDB" id="2123952at2759"/>
<gene>
    <name evidence="2" type="ORF">CSHISOI_08787</name>
</gene>
<accession>A0A5Q4BHS4</accession>
<dbReference type="Proteomes" id="UP000326340">
    <property type="component" value="Unassembled WGS sequence"/>
</dbReference>
<sequence>MTRASSPTVSDISISLGHEEPESYLRPVTAACQSVYNASGKAARPHGIMSLESLDRDLGRSVTVSSRHEAGPGSRAYGLRNSLQTTPGAASPFRSESEPELITNPETPIGDVTNSIAWDQTMTHREFEYSLGDNSFDLFWMNLLPKRYRYQSAKTPIQALIVLSFQSAPPMRGWLMKIGMPVPEL</sequence>
<evidence type="ECO:0000313" key="3">
    <source>
        <dbReference type="Proteomes" id="UP000326340"/>
    </source>
</evidence>
<reference evidence="2 3" key="1">
    <citation type="journal article" date="2019" name="Sci. Rep.">
        <title>Colletotrichum shisoi sp. nov., an anthracnose pathogen of Perilla frutescens in Japan: molecular phylogenetic, morphological and genomic evidence.</title>
        <authorList>
            <person name="Gan P."/>
            <person name="Tsushima A."/>
            <person name="Hiroyama R."/>
            <person name="Narusaka M."/>
            <person name="Takano Y."/>
            <person name="Narusaka Y."/>
            <person name="Kawaradani M."/>
            <person name="Damm U."/>
            <person name="Shirasu K."/>
        </authorList>
    </citation>
    <scope>NUCLEOTIDE SEQUENCE [LARGE SCALE GENOMIC DNA]</scope>
    <source>
        <strain evidence="2 3">PG-2018a</strain>
    </source>
</reference>
<name>A0A5Q4BHS4_9PEZI</name>
<proteinExistence type="predicted"/>
<evidence type="ECO:0000313" key="2">
    <source>
        <dbReference type="EMBL" id="TQN66483.1"/>
    </source>
</evidence>
<dbReference type="EMBL" id="PUHP01001193">
    <property type="protein sequence ID" value="TQN66483.1"/>
    <property type="molecule type" value="Genomic_DNA"/>
</dbReference>
<protein>
    <submittedName>
        <fullName evidence="2">Uncharacterized protein</fullName>
    </submittedName>
</protein>
<keyword evidence="3" id="KW-1185">Reference proteome</keyword>
<organism evidence="2 3">
    <name type="scientific">Colletotrichum shisoi</name>
    <dbReference type="NCBI Taxonomy" id="2078593"/>
    <lineage>
        <taxon>Eukaryota</taxon>
        <taxon>Fungi</taxon>
        <taxon>Dikarya</taxon>
        <taxon>Ascomycota</taxon>
        <taxon>Pezizomycotina</taxon>
        <taxon>Sordariomycetes</taxon>
        <taxon>Hypocreomycetidae</taxon>
        <taxon>Glomerellales</taxon>
        <taxon>Glomerellaceae</taxon>
        <taxon>Colletotrichum</taxon>
        <taxon>Colletotrichum destructivum species complex</taxon>
    </lineage>
</organism>
<evidence type="ECO:0000256" key="1">
    <source>
        <dbReference type="SAM" id="MobiDB-lite"/>
    </source>
</evidence>
<feature type="region of interest" description="Disordered" evidence="1">
    <location>
        <begin position="65"/>
        <end position="100"/>
    </location>
</feature>
<comment type="caution">
    <text evidence="2">The sequence shown here is derived from an EMBL/GenBank/DDBJ whole genome shotgun (WGS) entry which is preliminary data.</text>
</comment>
<dbReference type="AlphaFoldDB" id="A0A5Q4BHS4"/>